<dbReference type="Gene3D" id="3.40.50.1820">
    <property type="entry name" value="alpha/beta hydrolase"/>
    <property type="match status" value="1"/>
</dbReference>
<protein>
    <recommendedName>
        <fullName evidence="3">Alpha/beta hydrolase family protein</fullName>
    </recommendedName>
</protein>
<evidence type="ECO:0000313" key="2">
    <source>
        <dbReference type="Proteomes" id="UP000199009"/>
    </source>
</evidence>
<dbReference type="Proteomes" id="UP000199009">
    <property type="component" value="Chromosome I"/>
</dbReference>
<evidence type="ECO:0000313" key="1">
    <source>
        <dbReference type="EMBL" id="SDG47093.1"/>
    </source>
</evidence>
<dbReference type="InterPro" id="IPR029058">
    <property type="entry name" value="AB_hydrolase_fold"/>
</dbReference>
<proteinExistence type="predicted"/>
<dbReference type="AlphaFoldDB" id="A0A1G7UHV8"/>
<name>A0A1G7UHV8_9MICO</name>
<dbReference type="SUPFAM" id="SSF53474">
    <property type="entry name" value="alpha/beta-Hydrolases"/>
    <property type="match status" value="1"/>
</dbReference>
<dbReference type="EMBL" id="LT629692">
    <property type="protein sequence ID" value="SDG47093.1"/>
    <property type="molecule type" value="Genomic_DNA"/>
</dbReference>
<accession>A0A1G7UHV8</accession>
<evidence type="ECO:0008006" key="3">
    <source>
        <dbReference type="Google" id="ProtNLM"/>
    </source>
</evidence>
<reference evidence="1 2" key="1">
    <citation type="submission" date="2016-10" db="EMBL/GenBank/DDBJ databases">
        <authorList>
            <person name="de Groot N.N."/>
        </authorList>
    </citation>
    <scope>NUCLEOTIDE SEQUENCE [LARGE SCALE GENOMIC DNA]</scope>
    <source>
        <strain evidence="1 2">DSM 23142</strain>
    </source>
</reference>
<keyword evidence="2" id="KW-1185">Reference proteome</keyword>
<sequence>MLQRARWWLADYLYAGWRQAAFLRPPWGVGGHRPTPAAWRRGDVDLPEIVLLPGVYEHWTFLRPLGDALNEAGHRVRVVHGLGTNRRAVVATSERLGRALSRRGAPDAGRVLVAHSKGGLIGKHLLVASGAANAAAVEAAAGGDAAEAAASAPAPDERTDAATDAPRPLGLLGLVAVCTPFHGSRLAGLFLVPSIRAFRPDDETIVSLGREESINGRIVSIFGRFDPHIPGGSALEGATNVLVPGNGHFRVLGDPKTHAAVIDGVRLLSDPGPLSPR</sequence>
<dbReference type="STRING" id="370764.SAMN04489810_0389"/>
<organism evidence="1 2">
    <name type="scientific">Microbacterium pygmaeum</name>
    <dbReference type="NCBI Taxonomy" id="370764"/>
    <lineage>
        <taxon>Bacteria</taxon>
        <taxon>Bacillati</taxon>
        <taxon>Actinomycetota</taxon>
        <taxon>Actinomycetes</taxon>
        <taxon>Micrococcales</taxon>
        <taxon>Microbacteriaceae</taxon>
        <taxon>Microbacterium</taxon>
    </lineage>
</organism>
<gene>
    <name evidence="1" type="ORF">SAMN04489810_0389</name>
</gene>